<reference evidence="3" key="1">
    <citation type="submission" date="2016-11" db="UniProtKB">
        <authorList>
            <consortium name="WormBaseParasite"/>
        </authorList>
    </citation>
    <scope>IDENTIFICATION</scope>
</reference>
<feature type="region of interest" description="Disordered" evidence="1">
    <location>
        <begin position="165"/>
        <end position="206"/>
    </location>
</feature>
<keyword evidence="2" id="KW-1185">Reference proteome</keyword>
<accession>A0A1I7TLK9</accession>
<protein>
    <submittedName>
        <fullName evidence="3">H15 domain-containing protein</fullName>
    </submittedName>
</protein>
<dbReference type="WBParaSite" id="Csp11.Scaffold628.g7129.t1">
    <property type="protein sequence ID" value="Csp11.Scaffold628.g7129.t1"/>
    <property type="gene ID" value="Csp11.Scaffold628.g7129"/>
</dbReference>
<dbReference type="Proteomes" id="UP000095282">
    <property type="component" value="Unplaced"/>
</dbReference>
<feature type="region of interest" description="Disordered" evidence="1">
    <location>
        <begin position="307"/>
        <end position="341"/>
    </location>
</feature>
<feature type="compositionally biased region" description="Polar residues" evidence="1">
    <location>
        <begin position="169"/>
        <end position="178"/>
    </location>
</feature>
<dbReference type="AlphaFoldDB" id="A0A1I7TLK9"/>
<organism evidence="2 3">
    <name type="scientific">Caenorhabditis tropicalis</name>
    <dbReference type="NCBI Taxonomy" id="1561998"/>
    <lineage>
        <taxon>Eukaryota</taxon>
        <taxon>Metazoa</taxon>
        <taxon>Ecdysozoa</taxon>
        <taxon>Nematoda</taxon>
        <taxon>Chromadorea</taxon>
        <taxon>Rhabditida</taxon>
        <taxon>Rhabditina</taxon>
        <taxon>Rhabditomorpha</taxon>
        <taxon>Rhabditoidea</taxon>
        <taxon>Rhabditidae</taxon>
        <taxon>Peloderinae</taxon>
        <taxon>Caenorhabditis</taxon>
    </lineage>
</organism>
<feature type="compositionally biased region" description="Polar residues" evidence="1">
    <location>
        <begin position="185"/>
        <end position="206"/>
    </location>
</feature>
<evidence type="ECO:0000256" key="1">
    <source>
        <dbReference type="SAM" id="MobiDB-lite"/>
    </source>
</evidence>
<proteinExistence type="predicted"/>
<name>A0A1I7TLK9_9PELO</name>
<evidence type="ECO:0000313" key="2">
    <source>
        <dbReference type="Proteomes" id="UP000095282"/>
    </source>
</evidence>
<feature type="compositionally biased region" description="Basic residues" evidence="1">
    <location>
        <begin position="332"/>
        <end position="341"/>
    </location>
</feature>
<sequence>MKPIKNPDERDHATNPAAVVFNLCDVWSYFNVVPQPEDSKWRTIDEIVKMFIEDNVMTMEQLREPICWIEILNIANTDLVQKMTQVLSETLKNSAVSAASTTGVVQKSGLAAGSPISPRNGSLTSASTSVSSYLKHLSKSGLLTCTTRASKSRGKSWKYKTAVIPPAEKSSTPPTTGISAVKPTEVSSQDTPNSPNNISTGSTPSIFPTQQQLLESSDWEKIAEVYTTAVEIQIDKLLPNLDLPLSKANPVVMFLINYGVKLILDENPYSSEEMVKPETWIEMFGNAREMVKKCLAILLIEKCQPKQNTEDETKPKAKRVRKRNSVQPVSGKLKRNRRKNE</sequence>
<evidence type="ECO:0000313" key="3">
    <source>
        <dbReference type="WBParaSite" id="Csp11.Scaffold628.g7129.t1"/>
    </source>
</evidence>